<dbReference type="Proteomes" id="UP000828251">
    <property type="component" value="Unassembled WGS sequence"/>
</dbReference>
<gene>
    <name evidence="1" type="ORF">J1N35_006955</name>
</gene>
<accession>A0A9D4AD06</accession>
<evidence type="ECO:0000313" key="2">
    <source>
        <dbReference type="Proteomes" id="UP000828251"/>
    </source>
</evidence>
<evidence type="ECO:0000313" key="1">
    <source>
        <dbReference type="EMBL" id="KAH1113577.1"/>
    </source>
</evidence>
<dbReference type="AlphaFoldDB" id="A0A9D4AD06"/>
<name>A0A9D4AD06_9ROSI</name>
<protein>
    <submittedName>
        <fullName evidence="1">Uncharacterized protein</fullName>
    </submittedName>
</protein>
<keyword evidence="2" id="KW-1185">Reference proteome</keyword>
<dbReference type="EMBL" id="JAIQCV010000003">
    <property type="protein sequence ID" value="KAH1113577.1"/>
    <property type="molecule type" value="Genomic_DNA"/>
</dbReference>
<reference evidence="1 2" key="1">
    <citation type="journal article" date="2021" name="Plant Biotechnol. J.">
        <title>Multi-omics assisted identification of the key and species-specific regulatory components of drought-tolerant mechanisms in Gossypium stocksii.</title>
        <authorList>
            <person name="Yu D."/>
            <person name="Ke L."/>
            <person name="Zhang D."/>
            <person name="Wu Y."/>
            <person name="Sun Y."/>
            <person name="Mei J."/>
            <person name="Sun J."/>
            <person name="Sun Y."/>
        </authorList>
    </citation>
    <scope>NUCLEOTIDE SEQUENCE [LARGE SCALE GENOMIC DNA]</scope>
    <source>
        <strain evidence="2">cv. E1</strain>
        <tissue evidence="1">Leaf</tissue>
    </source>
</reference>
<sequence length="86" mass="9209">MVVDLDPILTLSSEEKLLRKSVTGFGEMVVGSDDGSDAEIDFFEAKPTSILIVPSIFKRAQLPTDDGNEFDLRDLGDIALLGGGIP</sequence>
<proteinExistence type="predicted"/>
<comment type="caution">
    <text evidence="1">The sequence shown here is derived from an EMBL/GenBank/DDBJ whole genome shotgun (WGS) entry which is preliminary data.</text>
</comment>
<organism evidence="1 2">
    <name type="scientific">Gossypium stocksii</name>
    <dbReference type="NCBI Taxonomy" id="47602"/>
    <lineage>
        <taxon>Eukaryota</taxon>
        <taxon>Viridiplantae</taxon>
        <taxon>Streptophyta</taxon>
        <taxon>Embryophyta</taxon>
        <taxon>Tracheophyta</taxon>
        <taxon>Spermatophyta</taxon>
        <taxon>Magnoliopsida</taxon>
        <taxon>eudicotyledons</taxon>
        <taxon>Gunneridae</taxon>
        <taxon>Pentapetalae</taxon>
        <taxon>rosids</taxon>
        <taxon>malvids</taxon>
        <taxon>Malvales</taxon>
        <taxon>Malvaceae</taxon>
        <taxon>Malvoideae</taxon>
        <taxon>Gossypium</taxon>
    </lineage>
</organism>